<evidence type="ECO:0000256" key="3">
    <source>
        <dbReference type="ARBA" id="ARBA00022989"/>
    </source>
</evidence>
<dbReference type="Gene3D" id="1.20.120.550">
    <property type="entry name" value="Membrane associated eicosanoid/glutathione metabolism-like domain"/>
    <property type="match status" value="1"/>
</dbReference>
<protein>
    <recommendedName>
        <fullName evidence="7">MAPEG family protein</fullName>
    </recommendedName>
</protein>
<dbReference type="SUPFAM" id="SSF161084">
    <property type="entry name" value="MAPEG domain-like"/>
    <property type="match status" value="1"/>
</dbReference>
<dbReference type="AlphaFoldDB" id="A0A383B4Q8"/>
<keyword evidence="2 5" id="KW-0812">Transmembrane</keyword>
<dbReference type="GO" id="GO:0016020">
    <property type="term" value="C:membrane"/>
    <property type="evidence" value="ECO:0007669"/>
    <property type="project" value="UniProtKB-SubCell"/>
</dbReference>
<organism evidence="6">
    <name type="scientific">marine metagenome</name>
    <dbReference type="NCBI Taxonomy" id="408172"/>
    <lineage>
        <taxon>unclassified sequences</taxon>
        <taxon>metagenomes</taxon>
        <taxon>ecological metagenomes</taxon>
    </lineage>
</organism>
<keyword evidence="3 5" id="KW-1133">Transmembrane helix</keyword>
<dbReference type="InterPro" id="IPR023352">
    <property type="entry name" value="MAPEG-like_dom_sf"/>
</dbReference>
<reference evidence="6" key="1">
    <citation type="submission" date="2018-05" db="EMBL/GenBank/DDBJ databases">
        <authorList>
            <person name="Lanie J.A."/>
            <person name="Ng W.-L."/>
            <person name="Kazmierczak K.M."/>
            <person name="Andrzejewski T.M."/>
            <person name="Davidsen T.M."/>
            <person name="Wayne K.J."/>
            <person name="Tettelin H."/>
            <person name="Glass J.I."/>
            <person name="Rusch D."/>
            <person name="Podicherti R."/>
            <person name="Tsui H.-C.T."/>
            <person name="Winkler M.E."/>
        </authorList>
    </citation>
    <scope>NUCLEOTIDE SEQUENCE</scope>
</reference>
<keyword evidence="4 5" id="KW-0472">Membrane</keyword>
<accession>A0A383B4Q8</accession>
<evidence type="ECO:0000313" key="6">
    <source>
        <dbReference type="EMBL" id="SVE14348.1"/>
    </source>
</evidence>
<evidence type="ECO:0008006" key="7">
    <source>
        <dbReference type="Google" id="ProtNLM"/>
    </source>
</evidence>
<feature type="transmembrane region" description="Helical" evidence="5">
    <location>
        <begin position="68"/>
        <end position="96"/>
    </location>
</feature>
<feature type="transmembrane region" description="Helical" evidence="5">
    <location>
        <begin position="5"/>
        <end position="22"/>
    </location>
</feature>
<proteinExistence type="predicted"/>
<evidence type="ECO:0000256" key="2">
    <source>
        <dbReference type="ARBA" id="ARBA00022692"/>
    </source>
</evidence>
<dbReference type="EMBL" id="UINC01197061">
    <property type="protein sequence ID" value="SVE14348.1"/>
    <property type="molecule type" value="Genomic_DNA"/>
</dbReference>
<gene>
    <name evidence="6" type="ORF">METZ01_LOCUS467202</name>
</gene>
<name>A0A383B4Q8_9ZZZZ</name>
<comment type="subcellular location">
    <subcellularLocation>
        <location evidence="1">Membrane</location>
    </subcellularLocation>
</comment>
<evidence type="ECO:0000256" key="1">
    <source>
        <dbReference type="ARBA" id="ARBA00004370"/>
    </source>
</evidence>
<sequence>MKSYLILYPAFLMILLTFFIYIKNRLDANKAYKSGEVEGKYFKTYDGKAPYYLETSRQTLKNQFELPVIFYFLVILLYINETITIYELILSWTFSISRYLHAYIRLTSNYVPYRAKIFTFGYFTLIILSIDVLISLTNPL</sequence>
<feature type="transmembrane region" description="Helical" evidence="5">
    <location>
        <begin position="117"/>
        <end position="136"/>
    </location>
</feature>
<dbReference type="InterPro" id="IPR001129">
    <property type="entry name" value="Membr-assoc_MAPEG"/>
</dbReference>
<evidence type="ECO:0000256" key="5">
    <source>
        <dbReference type="SAM" id="Phobius"/>
    </source>
</evidence>
<evidence type="ECO:0000256" key="4">
    <source>
        <dbReference type="ARBA" id="ARBA00023136"/>
    </source>
</evidence>
<dbReference type="Pfam" id="PF01124">
    <property type="entry name" value="MAPEG"/>
    <property type="match status" value="1"/>
</dbReference>